<evidence type="ECO:0000313" key="18">
    <source>
        <dbReference type="EMBL" id="MDQ0644413.1"/>
    </source>
</evidence>
<keyword evidence="14" id="KW-0234">DNA repair</keyword>
<evidence type="ECO:0000313" key="19">
    <source>
        <dbReference type="Proteomes" id="UP001239085"/>
    </source>
</evidence>
<proteinExistence type="inferred from homology"/>
<keyword evidence="11" id="KW-0227">DNA damage</keyword>
<evidence type="ECO:0000256" key="4">
    <source>
        <dbReference type="ARBA" id="ARBA00008711"/>
    </source>
</evidence>
<dbReference type="SUPFAM" id="SSF46767">
    <property type="entry name" value="Methylated DNA-protein cysteine methyltransferase, C-terminal domain"/>
    <property type="match status" value="1"/>
</dbReference>
<dbReference type="EMBL" id="JAUSXK010000001">
    <property type="protein sequence ID" value="MDQ0644413.1"/>
    <property type="molecule type" value="Genomic_DNA"/>
</dbReference>
<accession>A0ABU0PAQ4</accession>
<dbReference type="EC" id="2.1.1.63" evidence="5"/>
<evidence type="ECO:0000256" key="15">
    <source>
        <dbReference type="ARBA" id="ARBA00049348"/>
    </source>
</evidence>
<evidence type="ECO:0000256" key="10">
    <source>
        <dbReference type="ARBA" id="ARBA00022723"/>
    </source>
</evidence>
<gene>
    <name evidence="18" type="ORF">QFZ46_002573</name>
</gene>
<dbReference type="SUPFAM" id="SSF53155">
    <property type="entry name" value="Methylated DNA-protein cysteine methyltransferase domain"/>
    <property type="match status" value="1"/>
</dbReference>
<comment type="function">
    <text evidence="3">Involved in the cellular defense against the biological effects of O6-methylguanine (O6-MeG) and O4-methylthymine (O4-MeT) in DNA. Repairs the methylated nucleobase in DNA by stoichiometrically transferring the methyl group to a cysteine residue in the enzyme. This is a suicide reaction: the enzyme is irreversibly inactivated.</text>
</comment>
<dbReference type="InterPro" id="IPR036388">
    <property type="entry name" value="WH-like_DNA-bd_sf"/>
</dbReference>
<evidence type="ECO:0000256" key="7">
    <source>
        <dbReference type="ARBA" id="ARBA00022553"/>
    </source>
</evidence>
<dbReference type="InterPro" id="IPR014048">
    <property type="entry name" value="MethylDNA_cys_MeTrfase_DNA-bd"/>
</dbReference>
<dbReference type="InterPro" id="IPR001497">
    <property type="entry name" value="MethylDNA_cys_MeTrfase_AS"/>
</dbReference>
<comment type="catalytic activity">
    <reaction evidence="1">
        <text>a 4-O-methyl-thymidine in DNA + L-cysteinyl-[protein] = a thymidine in DNA + S-methyl-L-cysteinyl-[protein]</text>
        <dbReference type="Rhea" id="RHEA:53428"/>
        <dbReference type="Rhea" id="RHEA-COMP:10131"/>
        <dbReference type="Rhea" id="RHEA-COMP:10132"/>
        <dbReference type="Rhea" id="RHEA-COMP:13555"/>
        <dbReference type="Rhea" id="RHEA-COMP:13556"/>
        <dbReference type="ChEBI" id="CHEBI:29950"/>
        <dbReference type="ChEBI" id="CHEBI:82612"/>
        <dbReference type="ChEBI" id="CHEBI:137386"/>
        <dbReference type="ChEBI" id="CHEBI:137387"/>
        <dbReference type="EC" id="2.1.1.63"/>
    </reaction>
</comment>
<keyword evidence="12" id="KW-0862">Zinc</keyword>
<dbReference type="InterPro" id="IPR036217">
    <property type="entry name" value="MethylDNA_cys_MeTrfase_DNAb"/>
</dbReference>
<reference evidence="18 19" key="1">
    <citation type="submission" date="2023-07" db="EMBL/GenBank/DDBJ databases">
        <title>Comparative genomics of wheat-associated soil bacteria to identify genetic determinants of phenazine resistance.</title>
        <authorList>
            <person name="Mouncey N."/>
        </authorList>
    </citation>
    <scope>NUCLEOTIDE SEQUENCE [LARGE SCALE GENOMIC DNA]</scope>
    <source>
        <strain evidence="18 19">W2I7</strain>
    </source>
</reference>
<dbReference type="PANTHER" id="PTHR46460">
    <property type="entry name" value="METHYLATED-DNA--PROTEIN-CYSTEINE METHYLTRANSFERASE"/>
    <property type="match status" value="1"/>
</dbReference>
<comment type="cofactor">
    <cofactor evidence="2">
        <name>Zn(2+)</name>
        <dbReference type="ChEBI" id="CHEBI:29105"/>
    </cofactor>
</comment>
<sequence>MSAATARVMVMSSSGTLSSPVGQLTVISDGQSITGVAWRSAPPPPAQDDPLLTEALRQLRAYFDGRLTRFDLPFDLGAQTEVTHAVLTALAETVDHGQSITYGELAARSGTSIPARGVGAVMGANPIPIIVPCHRVVASDGLGGYSGGDSGQGLLTKRWLLEFEGALPTALF</sequence>
<keyword evidence="8 18" id="KW-0489">Methyltransferase</keyword>
<comment type="catalytic activity">
    <reaction evidence="15">
        <text>a 6-O-methyl-2'-deoxyguanosine in DNA + L-cysteinyl-[protein] = S-methyl-L-cysteinyl-[protein] + a 2'-deoxyguanosine in DNA</text>
        <dbReference type="Rhea" id="RHEA:24000"/>
        <dbReference type="Rhea" id="RHEA-COMP:10131"/>
        <dbReference type="Rhea" id="RHEA-COMP:10132"/>
        <dbReference type="Rhea" id="RHEA-COMP:11367"/>
        <dbReference type="Rhea" id="RHEA-COMP:11368"/>
        <dbReference type="ChEBI" id="CHEBI:29950"/>
        <dbReference type="ChEBI" id="CHEBI:82612"/>
        <dbReference type="ChEBI" id="CHEBI:85445"/>
        <dbReference type="ChEBI" id="CHEBI:85448"/>
        <dbReference type="EC" id="2.1.1.63"/>
    </reaction>
</comment>
<comment type="caution">
    <text evidence="18">The sequence shown here is derived from an EMBL/GenBank/DDBJ whole genome shotgun (WGS) entry which is preliminary data.</text>
</comment>
<dbReference type="Pfam" id="PF01035">
    <property type="entry name" value="DNA_binding_1"/>
    <property type="match status" value="1"/>
</dbReference>
<keyword evidence="7" id="KW-0597">Phosphoprotein</keyword>
<evidence type="ECO:0000256" key="13">
    <source>
        <dbReference type="ARBA" id="ARBA00023125"/>
    </source>
</evidence>
<comment type="similarity">
    <text evidence="4">Belongs to the MGMT family.</text>
</comment>
<evidence type="ECO:0000259" key="17">
    <source>
        <dbReference type="Pfam" id="PF02870"/>
    </source>
</evidence>
<feature type="domain" description="Methylguanine DNA methyltransferase ribonuclease-like" evidence="17">
    <location>
        <begin position="15"/>
        <end position="76"/>
    </location>
</feature>
<dbReference type="GO" id="GO:0003908">
    <property type="term" value="F:methylated-DNA-[protein]-cysteine S-methyltransferase activity"/>
    <property type="evidence" value="ECO:0007669"/>
    <property type="project" value="UniProtKB-EC"/>
</dbReference>
<keyword evidence="19" id="KW-1185">Reference proteome</keyword>
<evidence type="ECO:0000256" key="14">
    <source>
        <dbReference type="ARBA" id="ARBA00023204"/>
    </source>
</evidence>
<organism evidence="18 19">
    <name type="scientific">Microbacterium murale</name>
    <dbReference type="NCBI Taxonomy" id="1081040"/>
    <lineage>
        <taxon>Bacteria</taxon>
        <taxon>Bacillati</taxon>
        <taxon>Actinomycetota</taxon>
        <taxon>Actinomycetes</taxon>
        <taxon>Micrococcales</taxon>
        <taxon>Microbacteriaceae</taxon>
        <taxon>Microbacterium</taxon>
    </lineage>
</organism>
<dbReference type="CDD" id="cd06445">
    <property type="entry name" value="ATase"/>
    <property type="match status" value="1"/>
</dbReference>
<evidence type="ECO:0000256" key="5">
    <source>
        <dbReference type="ARBA" id="ARBA00011918"/>
    </source>
</evidence>
<evidence type="ECO:0000256" key="12">
    <source>
        <dbReference type="ARBA" id="ARBA00022833"/>
    </source>
</evidence>
<evidence type="ECO:0000256" key="1">
    <source>
        <dbReference type="ARBA" id="ARBA00001286"/>
    </source>
</evidence>
<evidence type="ECO:0000259" key="16">
    <source>
        <dbReference type="Pfam" id="PF01035"/>
    </source>
</evidence>
<evidence type="ECO:0000256" key="9">
    <source>
        <dbReference type="ARBA" id="ARBA00022679"/>
    </source>
</evidence>
<keyword evidence="13" id="KW-0238">DNA-binding</keyword>
<evidence type="ECO:0000256" key="8">
    <source>
        <dbReference type="ARBA" id="ARBA00022603"/>
    </source>
</evidence>
<name>A0ABU0PAQ4_9MICO</name>
<dbReference type="InterPro" id="IPR008332">
    <property type="entry name" value="MethylG_MeTrfase_N"/>
</dbReference>
<dbReference type="Gene3D" id="1.10.10.10">
    <property type="entry name" value="Winged helix-like DNA-binding domain superfamily/Winged helix DNA-binding domain"/>
    <property type="match status" value="1"/>
</dbReference>
<dbReference type="Gene3D" id="3.30.160.70">
    <property type="entry name" value="Methylated DNA-protein cysteine methyltransferase domain"/>
    <property type="match status" value="1"/>
</dbReference>
<dbReference type="Pfam" id="PF02870">
    <property type="entry name" value="Methyltransf_1N"/>
    <property type="match status" value="1"/>
</dbReference>
<keyword evidence="10" id="KW-0479">Metal-binding</keyword>
<evidence type="ECO:0000256" key="6">
    <source>
        <dbReference type="ARBA" id="ARBA00015377"/>
    </source>
</evidence>
<evidence type="ECO:0000256" key="3">
    <source>
        <dbReference type="ARBA" id="ARBA00003317"/>
    </source>
</evidence>
<keyword evidence="9 18" id="KW-0808">Transferase</keyword>
<evidence type="ECO:0000256" key="2">
    <source>
        <dbReference type="ARBA" id="ARBA00001947"/>
    </source>
</evidence>
<feature type="domain" description="Methylated-DNA-[protein]-cysteine S-methyltransferase DNA binding" evidence="16">
    <location>
        <begin position="83"/>
        <end position="166"/>
    </location>
</feature>
<dbReference type="InterPro" id="IPR036631">
    <property type="entry name" value="MGMT_N_sf"/>
</dbReference>
<protein>
    <recommendedName>
        <fullName evidence="6">Methylated-DNA--protein-cysteine methyltransferase</fullName>
        <ecNumber evidence="5">2.1.1.63</ecNumber>
    </recommendedName>
</protein>
<evidence type="ECO:0000256" key="11">
    <source>
        <dbReference type="ARBA" id="ARBA00022763"/>
    </source>
</evidence>
<dbReference type="GO" id="GO:0032259">
    <property type="term" value="P:methylation"/>
    <property type="evidence" value="ECO:0007669"/>
    <property type="project" value="UniProtKB-KW"/>
</dbReference>
<dbReference type="PROSITE" id="PS00374">
    <property type="entry name" value="MGMT"/>
    <property type="match status" value="1"/>
</dbReference>
<dbReference type="NCBIfam" id="TIGR00589">
    <property type="entry name" value="ogt"/>
    <property type="match status" value="1"/>
</dbReference>
<dbReference type="Proteomes" id="UP001239085">
    <property type="component" value="Unassembled WGS sequence"/>
</dbReference>
<dbReference type="PANTHER" id="PTHR46460:SF1">
    <property type="entry name" value="METHYLATED-DNA--PROTEIN-CYSTEINE METHYLTRANSFERASE"/>
    <property type="match status" value="1"/>
</dbReference>